<dbReference type="Pfam" id="PF13561">
    <property type="entry name" value="adh_short_C2"/>
    <property type="match status" value="1"/>
</dbReference>
<dbReference type="RefSeq" id="WP_378055028.1">
    <property type="nucleotide sequence ID" value="NZ_JBHSIS010000002.1"/>
</dbReference>
<dbReference type="InterPro" id="IPR001155">
    <property type="entry name" value="OxRdtase_FMN_N"/>
</dbReference>
<dbReference type="Proteomes" id="UP001595859">
    <property type="component" value="Unassembled WGS sequence"/>
</dbReference>
<dbReference type="SUPFAM" id="SSF51735">
    <property type="entry name" value="NAD(P)-binding Rossmann-fold domains"/>
    <property type="match status" value="1"/>
</dbReference>
<dbReference type="Gene3D" id="3.20.20.70">
    <property type="entry name" value="Aldolase class I"/>
    <property type="match status" value="1"/>
</dbReference>
<feature type="compositionally biased region" description="Polar residues" evidence="1">
    <location>
        <begin position="34"/>
        <end position="47"/>
    </location>
</feature>
<dbReference type="InterPro" id="IPR013785">
    <property type="entry name" value="Aldolase_TIM"/>
</dbReference>
<feature type="domain" description="NADH:flavin oxidoreductase/NADH oxidase N-terminal" evidence="2">
    <location>
        <begin position="2"/>
        <end position="30"/>
    </location>
</feature>
<name>A0ABV9RUG0_9PSEU</name>
<dbReference type="InterPro" id="IPR002347">
    <property type="entry name" value="SDR_fam"/>
</dbReference>
<feature type="region of interest" description="Disordered" evidence="1">
    <location>
        <begin position="30"/>
        <end position="55"/>
    </location>
</feature>
<proteinExistence type="predicted"/>
<accession>A0ABV9RUG0</accession>
<sequence>MSNHREDAYGGSFENRMRFMMEALAAVRGAAPTGSPSGCGSACTSRTPHPGRFGTPEDVGHLAVFLASDESGFLTGTTQLLDAGAALA</sequence>
<dbReference type="EMBL" id="JBHSIS010000002">
    <property type="protein sequence ID" value="MFC4852952.1"/>
    <property type="molecule type" value="Genomic_DNA"/>
</dbReference>
<evidence type="ECO:0000313" key="4">
    <source>
        <dbReference type="Proteomes" id="UP001595859"/>
    </source>
</evidence>
<dbReference type="InterPro" id="IPR036291">
    <property type="entry name" value="NAD(P)-bd_dom_sf"/>
</dbReference>
<evidence type="ECO:0000313" key="3">
    <source>
        <dbReference type="EMBL" id="MFC4852952.1"/>
    </source>
</evidence>
<reference evidence="4" key="1">
    <citation type="journal article" date="2019" name="Int. J. Syst. Evol. Microbiol.">
        <title>The Global Catalogue of Microorganisms (GCM) 10K type strain sequencing project: providing services to taxonomists for standard genome sequencing and annotation.</title>
        <authorList>
            <consortium name="The Broad Institute Genomics Platform"/>
            <consortium name="The Broad Institute Genome Sequencing Center for Infectious Disease"/>
            <person name="Wu L."/>
            <person name="Ma J."/>
        </authorList>
    </citation>
    <scope>NUCLEOTIDE SEQUENCE [LARGE SCALE GENOMIC DNA]</scope>
    <source>
        <strain evidence="4">ZS-22-S1</strain>
    </source>
</reference>
<comment type="caution">
    <text evidence="3">The sequence shown here is derived from an EMBL/GenBank/DDBJ whole genome shotgun (WGS) entry which is preliminary data.</text>
</comment>
<dbReference type="Pfam" id="PF00724">
    <property type="entry name" value="Oxidored_FMN"/>
    <property type="match status" value="1"/>
</dbReference>
<keyword evidence="4" id="KW-1185">Reference proteome</keyword>
<organism evidence="3 4">
    <name type="scientific">Actinophytocola glycyrrhizae</name>
    <dbReference type="NCBI Taxonomy" id="2044873"/>
    <lineage>
        <taxon>Bacteria</taxon>
        <taxon>Bacillati</taxon>
        <taxon>Actinomycetota</taxon>
        <taxon>Actinomycetes</taxon>
        <taxon>Pseudonocardiales</taxon>
        <taxon>Pseudonocardiaceae</taxon>
    </lineage>
</organism>
<gene>
    <name evidence="3" type="ORF">ACFPCV_05505</name>
</gene>
<protein>
    <submittedName>
        <fullName evidence="3">SDR family oxidoreductase</fullName>
    </submittedName>
</protein>
<evidence type="ECO:0000259" key="2">
    <source>
        <dbReference type="Pfam" id="PF00724"/>
    </source>
</evidence>
<evidence type="ECO:0000256" key="1">
    <source>
        <dbReference type="SAM" id="MobiDB-lite"/>
    </source>
</evidence>
<dbReference type="SUPFAM" id="SSF51395">
    <property type="entry name" value="FMN-linked oxidoreductases"/>
    <property type="match status" value="1"/>
</dbReference>